<evidence type="ECO:0000313" key="2">
    <source>
        <dbReference type="Proteomes" id="UP001179952"/>
    </source>
</evidence>
<reference evidence="1" key="2">
    <citation type="submission" date="2023-06" db="EMBL/GenBank/DDBJ databases">
        <authorList>
            <person name="Ma L."/>
            <person name="Liu K.-W."/>
            <person name="Li Z."/>
            <person name="Hsiao Y.-Y."/>
            <person name="Qi Y."/>
            <person name="Fu T."/>
            <person name="Tang G."/>
            <person name="Zhang D."/>
            <person name="Sun W.-H."/>
            <person name="Liu D.-K."/>
            <person name="Li Y."/>
            <person name="Chen G.-Z."/>
            <person name="Liu X.-D."/>
            <person name="Liao X.-Y."/>
            <person name="Jiang Y.-T."/>
            <person name="Yu X."/>
            <person name="Hao Y."/>
            <person name="Huang J."/>
            <person name="Zhao X.-W."/>
            <person name="Ke S."/>
            <person name="Chen Y.-Y."/>
            <person name="Wu W.-L."/>
            <person name="Hsu J.-L."/>
            <person name="Lin Y.-F."/>
            <person name="Huang M.-D."/>
            <person name="Li C.-Y."/>
            <person name="Huang L."/>
            <person name="Wang Z.-W."/>
            <person name="Zhao X."/>
            <person name="Zhong W.-Y."/>
            <person name="Peng D.-H."/>
            <person name="Ahmad S."/>
            <person name="Lan S."/>
            <person name="Zhang J.-S."/>
            <person name="Tsai W.-C."/>
            <person name="Van De Peer Y."/>
            <person name="Liu Z.-J."/>
        </authorList>
    </citation>
    <scope>NUCLEOTIDE SEQUENCE</scope>
    <source>
        <strain evidence="1">SCP</strain>
        <tissue evidence="1">Leaves</tissue>
    </source>
</reference>
<dbReference type="AlphaFoldDB" id="A0AAV9BTV8"/>
<proteinExistence type="predicted"/>
<organism evidence="1 2">
    <name type="scientific">Acorus gramineus</name>
    <name type="common">Dwarf sweet flag</name>
    <dbReference type="NCBI Taxonomy" id="55184"/>
    <lineage>
        <taxon>Eukaryota</taxon>
        <taxon>Viridiplantae</taxon>
        <taxon>Streptophyta</taxon>
        <taxon>Embryophyta</taxon>
        <taxon>Tracheophyta</taxon>
        <taxon>Spermatophyta</taxon>
        <taxon>Magnoliopsida</taxon>
        <taxon>Liliopsida</taxon>
        <taxon>Acoraceae</taxon>
        <taxon>Acorus</taxon>
    </lineage>
</organism>
<dbReference type="EMBL" id="JAUJYN010000001">
    <property type="protein sequence ID" value="KAK1279488.1"/>
    <property type="molecule type" value="Genomic_DNA"/>
</dbReference>
<reference evidence="1" key="1">
    <citation type="journal article" date="2023" name="Nat. Commun.">
        <title>Diploid and tetraploid genomes of Acorus and the evolution of monocots.</title>
        <authorList>
            <person name="Ma L."/>
            <person name="Liu K.W."/>
            <person name="Li Z."/>
            <person name="Hsiao Y.Y."/>
            <person name="Qi Y."/>
            <person name="Fu T."/>
            <person name="Tang G.D."/>
            <person name="Zhang D."/>
            <person name="Sun W.H."/>
            <person name="Liu D.K."/>
            <person name="Li Y."/>
            <person name="Chen G.Z."/>
            <person name="Liu X.D."/>
            <person name="Liao X.Y."/>
            <person name="Jiang Y.T."/>
            <person name="Yu X."/>
            <person name="Hao Y."/>
            <person name="Huang J."/>
            <person name="Zhao X.W."/>
            <person name="Ke S."/>
            <person name="Chen Y.Y."/>
            <person name="Wu W.L."/>
            <person name="Hsu J.L."/>
            <person name="Lin Y.F."/>
            <person name="Huang M.D."/>
            <person name="Li C.Y."/>
            <person name="Huang L."/>
            <person name="Wang Z.W."/>
            <person name="Zhao X."/>
            <person name="Zhong W.Y."/>
            <person name="Peng D.H."/>
            <person name="Ahmad S."/>
            <person name="Lan S."/>
            <person name="Zhang J.S."/>
            <person name="Tsai W.C."/>
            <person name="Van de Peer Y."/>
            <person name="Liu Z.J."/>
        </authorList>
    </citation>
    <scope>NUCLEOTIDE SEQUENCE</scope>
    <source>
        <strain evidence="1">SCP</strain>
    </source>
</reference>
<accession>A0AAV9BTV8</accession>
<gene>
    <name evidence="1" type="ORF">QJS04_geneDACA020586</name>
</gene>
<protein>
    <submittedName>
        <fullName evidence="1">Uncharacterized protein</fullName>
    </submittedName>
</protein>
<sequence length="59" mass="6626">MEDTCEDSIHLDDINDSCYVETSLPNELFVVAGQQNVYEMQLVFEDAEIAATKEATVKL</sequence>
<name>A0AAV9BTV8_ACOGR</name>
<evidence type="ECO:0000313" key="1">
    <source>
        <dbReference type="EMBL" id="KAK1279488.1"/>
    </source>
</evidence>
<dbReference type="Proteomes" id="UP001179952">
    <property type="component" value="Unassembled WGS sequence"/>
</dbReference>
<keyword evidence="2" id="KW-1185">Reference proteome</keyword>
<comment type="caution">
    <text evidence="1">The sequence shown here is derived from an EMBL/GenBank/DDBJ whole genome shotgun (WGS) entry which is preliminary data.</text>
</comment>